<protein>
    <submittedName>
        <fullName evidence="2">Uncharacterized protein</fullName>
    </submittedName>
</protein>
<keyword evidence="1" id="KW-0732">Signal</keyword>
<evidence type="ECO:0000256" key="1">
    <source>
        <dbReference type="SAM" id="SignalP"/>
    </source>
</evidence>
<dbReference type="AlphaFoldDB" id="A0A8T2X236"/>
<reference evidence="2" key="1">
    <citation type="journal article" date="2021" name="J. Hered.">
        <title>Genome Assembly of Salicaceae Populus deltoides (Eastern Cottonwood) I-69 Based on Nanopore Sequencing and Hi-C Technologies.</title>
        <authorList>
            <person name="Bai S."/>
            <person name="Wu H."/>
            <person name="Zhang J."/>
            <person name="Pan Z."/>
            <person name="Zhao W."/>
            <person name="Li Z."/>
            <person name="Tong C."/>
        </authorList>
    </citation>
    <scope>NUCLEOTIDE SEQUENCE</scope>
    <source>
        <tissue evidence="2">Leaf</tissue>
    </source>
</reference>
<comment type="caution">
    <text evidence="2">The sequence shown here is derived from an EMBL/GenBank/DDBJ whole genome shotgun (WGS) entry which is preliminary data.</text>
</comment>
<gene>
    <name evidence="2" type="ORF">H0E87_027511</name>
</gene>
<dbReference type="EMBL" id="JACEGQ020000016">
    <property type="protein sequence ID" value="KAH8486067.1"/>
    <property type="molecule type" value="Genomic_DNA"/>
</dbReference>
<keyword evidence="3" id="KW-1185">Reference proteome</keyword>
<evidence type="ECO:0000313" key="2">
    <source>
        <dbReference type="EMBL" id="KAH8486067.1"/>
    </source>
</evidence>
<sequence>MISLLSFLVDVHCALAGRAGQLTVLSPATVPYCRRMFPLMQMLQPFSASPSMVNFGCHAATKPLVMNNFDANSAIKQGLLFSWLDLDPCVIDGDYFNVPDNLMSEWLNISVYFVQLINVVDDFWKKWKLLSNQFLPPSQTS</sequence>
<name>A0A8T2X236_POPDE</name>
<dbReference type="Proteomes" id="UP000807159">
    <property type="component" value="Chromosome 16"/>
</dbReference>
<evidence type="ECO:0000313" key="3">
    <source>
        <dbReference type="Proteomes" id="UP000807159"/>
    </source>
</evidence>
<feature type="signal peptide" evidence="1">
    <location>
        <begin position="1"/>
        <end position="16"/>
    </location>
</feature>
<organism evidence="2 3">
    <name type="scientific">Populus deltoides</name>
    <name type="common">Eastern poplar</name>
    <name type="synonym">Eastern cottonwood</name>
    <dbReference type="NCBI Taxonomy" id="3696"/>
    <lineage>
        <taxon>Eukaryota</taxon>
        <taxon>Viridiplantae</taxon>
        <taxon>Streptophyta</taxon>
        <taxon>Embryophyta</taxon>
        <taxon>Tracheophyta</taxon>
        <taxon>Spermatophyta</taxon>
        <taxon>Magnoliopsida</taxon>
        <taxon>eudicotyledons</taxon>
        <taxon>Gunneridae</taxon>
        <taxon>Pentapetalae</taxon>
        <taxon>rosids</taxon>
        <taxon>fabids</taxon>
        <taxon>Malpighiales</taxon>
        <taxon>Salicaceae</taxon>
        <taxon>Saliceae</taxon>
        <taxon>Populus</taxon>
    </lineage>
</organism>
<accession>A0A8T2X236</accession>
<proteinExistence type="predicted"/>
<feature type="chain" id="PRO_5035715227" evidence="1">
    <location>
        <begin position="17"/>
        <end position="141"/>
    </location>
</feature>